<reference evidence="2" key="1">
    <citation type="submission" date="2020-01" db="EMBL/GenBank/DDBJ databases">
        <title>Identification and distribution of gene clusters putatively required for synthesis of sphingolipid metabolism inhibitors in phylogenetically diverse species of the filamentous fungus Fusarium.</title>
        <authorList>
            <person name="Kim H.-S."/>
            <person name="Busman M."/>
            <person name="Brown D.W."/>
            <person name="Divon H."/>
            <person name="Uhlig S."/>
            <person name="Proctor R.H."/>
        </authorList>
    </citation>
    <scope>NUCLEOTIDE SEQUENCE</scope>
    <source>
        <strain evidence="2">NRRL 53441</strain>
    </source>
</reference>
<sequence>MSSTSIASNDSSASWFSFPDPLTALTCFNNDLTESTLPSDEAFITDDEGSDDESSIPSSCLATFPVKGFPLLYESESQSSSASSPDAQHNSSSADGVHNSDPTREETLPPTQVPKSQLSCPTLSGSSSSSDSDSDDSLLSLPASHSHDHSNSQESPQLETVAPARYEIFATELDSNLPSYHVHQIDWKHPVFAWELADRSELHNQEIKALDWDTNHTFISPHASGTTEYNTELAEWRMLRRRYIMNKPTAQQKTQSHRLLGQVAEILKRRKRCYKKRKLDSDD</sequence>
<evidence type="ECO:0000313" key="2">
    <source>
        <dbReference type="EMBL" id="KAF4456575.1"/>
    </source>
</evidence>
<dbReference type="OrthoDB" id="5094920at2759"/>
<dbReference type="Proteomes" id="UP000605986">
    <property type="component" value="Unassembled WGS sequence"/>
</dbReference>
<comment type="caution">
    <text evidence="2">The sequence shown here is derived from an EMBL/GenBank/DDBJ whole genome shotgun (WGS) entry which is preliminary data.</text>
</comment>
<protein>
    <submittedName>
        <fullName evidence="2">Uncharacterized protein</fullName>
    </submittedName>
</protein>
<feature type="compositionally biased region" description="Low complexity" evidence="1">
    <location>
        <begin position="75"/>
        <end position="94"/>
    </location>
</feature>
<keyword evidence="3" id="KW-1185">Reference proteome</keyword>
<feature type="region of interest" description="Disordered" evidence="1">
    <location>
        <begin position="39"/>
        <end position="59"/>
    </location>
</feature>
<dbReference type="AlphaFoldDB" id="A0A8H4KUW1"/>
<gene>
    <name evidence="2" type="ORF">F53441_1319</name>
</gene>
<dbReference type="EMBL" id="JAADJG010000052">
    <property type="protein sequence ID" value="KAF4456575.1"/>
    <property type="molecule type" value="Genomic_DNA"/>
</dbReference>
<name>A0A8H4KUW1_9HYPO</name>
<accession>A0A8H4KUW1</accession>
<feature type="region of interest" description="Disordered" evidence="1">
    <location>
        <begin position="74"/>
        <end position="158"/>
    </location>
</feature>
<feature type="compositionally biased region" description="Acidic residues" evidence="1">
    <location>
        <begin position="43"/>
        <end position="54"/>
    </location>
</feature>
<feature type="compositionally biased region" description="Low complexity" evidence="1">
    <location>
        <begin position="116"/>
        <end position="144"/>
    </location>
</feature>
<organism evidence="2 3">
    <name type="scientific">Fusarium austroafricanum</name>
    <dbReference type="NCBI Taxonomy" id="2364996"/>
    <lineage>
        <taxon>Eukaryota</taxon>
        <taxon>Fungi</taxon>
        <taxon>Dikarya</taxon>
        <taxon>Ascomycota</taxon>
        <taxon>Pezizomycotina</taxon>
        <taxon>Sordariomycetes</taxon>
        <taxon>Hypocreomycetidae</taxon>
        <taxon>Hypocreales</taxon>
        <taxon>Nectriaceae</taxon>
        <taxon>Fusarium</taxon>
        <taxon>Fusarium concolor species complex</taxon>
    </lineage>
</organism>
<evidence type="ECO:0000256" key="1">
    <source>
        <dbReference type="SAM" id="MobiDB-lite"/>
    </source>
</evidence>
<proteinExistence type="predicted"/>
<evidence type="ECO:0000313" key="3">
    <source>
        <dbReference type="Proteomes" id="UP000605986"/>
    </source>
</evidence>